<feature type="transmembrane region" description="Helical" evidence="8">
    <location>
        <begin position="12"/>
        <end position="33"/>
    </location>
</feature>
<evidence type="ECO:0000313" key="9">
    <source>
        <dbReference type="EMBL" id="KAI6659146.1"/>
    </source>
</evidence>
<evidence type="ECO:0000256" key="4">
    <source>
        <dbReference type="ARBA" id="ARBA00022692"/>
    </source>
</evidence>
<keyword evidence="10" id="KW-1185">Reference proteome</keyword>
<evidence type="ECO:0000256" key="5">
    <source>
        <dbReference type="ARBA" id="ARBA00022989"/>
    </source>
</evidence>
<dbReference type="PANTHER" id="PTHR10778:SF13">
    <property type="entry name" value="ADENOSINE 3'-PHOSPHO 5'-PHOSPHOSULFATE TRANSPORTER 1"/>
    <property type="match status" value="1"/>
</dbReference>
<dbReference type="Proteomes" id="UP001165289">
    <property type="component" value="Unassembled WGS sequence"/>
</dbReference>
<evidence type="ECO:0000313" key="10">
    <source>
        <dbReference type="Proteomes" id="UP001165289"/>
    </source>
</evidence>
<evidence type="ECO:0000256" key="1">
    <source>
        <dbReference type="ARBA" id="ARBA00004141"/>
    </source>
</evidence>
<dbReference type="GO" id="GO:0005789">
    <property type="term" value="C:endoplasmic reticulum membrane"/>
    <property type="evidence" value="ECO:0007669"/>
    <property type="project" value="TreeGrafter"/>
</dbReference>
<comment type="subcellular location">
    <subcellularLocation>
        <location evidence="1">Membrane</location>
        <topology evidence="1">Multi-pass membrane protein</topology>
    </subcellularLocation>
</comment>
<dbReference type="EMBL" id="JAKMXF010000066">
    <property type="protein sequence ID" value="KAI6659146.1"/>
    <property type="molecule type" value="Genomic_DNA"/>
</dbReference>
<comment type="similarity">
    <text evidence="2">Belongs to the nucleotide-sugar transporter family. SLC35B subfamily.</text>
</comment>
<keyword evidence="4 8" id="KW-0812">Transmembrane</keyword>
<evidence type="ECO:0000256" key="2">
    <source>
        <dbReference type="ARBA" id="ARBA00010694"/>
    </source>
</evidence>
<protein>
    <recommendedName>
        <fullName evidence="7">Adenosine 3'-phospho 5'-phosphosulfate transporter 1</fullName>
    </recommendedName>
</protein>
<evidence type="ECO:0000256" key="8">
    <source>
        <dbReference type="SAM" id="Phobius"/>
    </source>
</evidence>
<accession>A0AAV7KDJ3</accession>
<name>A0AAV7KDJ3_9METZ</name>
<dbReference type="Pfam" id="PF08449">
    <property type="entry name" value="UAA"/>
    <property type="match status" value="1"/>
</dbReference>
<feature type="transmembrane region" description="Helical" evidence="8">
    <location>
        <begin position="369"/>
        <end position="387"/>
    </location>
</feature>
<comment type="caution">
    <text evidence="9">The sequence shown here is derived from an EMBL/GenBank/DDBJ whole genome shotgun (WGS) entry which is preliminary data.</text>
</comment>
<feature type="transmembrane region" description="Helical" evidence="8">
    <location>
        <begin position="211"/>
        <end position="229"/>
    </location>
</feature>
<feature type="transmembrane region" description="Helical" evidence="8">
    <location>
        <begin position="284"/>
        <end position="307"/>
    </location>
</feature>
<sequence length="395" mass="44565">MNKVTDHWLGSFTLNILAYSTLLLPLYLLVAYVKNHPNLVHKFKFLACCIRSCILGAEEVEDTRLKSVEEGTTPISPVEEKPSSSAAIAIKLVWCVIGLQVSYLTWGVIQERIMTREYEGETFTNSQFLVFVNRILALFVAGGLLMFRPQKSPQAPLYQFSFTSISNTLSSWCQYEALKFVSFPTLVLSKTCKSIPVMLMGKIISNKTYPYYEYAFALILSLGVSLFVLESETEGESGARETTFAGVIIIIGYLGFDSFTSNWQSEIYKQYKVSSVQMMYGVNLFSSLLTIISLVQRNVLFSSLYFLISHTEFALHCLILSICSAVGQLFIFYTIQEFGPFIFTIIMTLRQAFSILLSCIIYQHYIGVQGIVGIVVVFGAIGFRMYCNKYINVKN</sequence>
<feature type="transmembrane region" description="Helical" evidence="8">
    <location>
        <begin position="128"/>
        <end position="147"/>
    </location>
</feature>
<proteinExistence type="inferred from homology"/>
<dbReference type="GO" id="GO:0000139">
    <property type="term" value="C:Golgi membrane"/>
    <property type="evidence" value="ECO:0007669"/>
    <property type="project" value="TreeGrafter"/>
</dbReference>
<organism evidence="9 10">
    <name type="scientific">Oopsacas minuta</name>
    <dbReference type="NCBI Taxonomy" id="111878"/>
    <lineage>
        <taxon>Eukaryota</taxon>
        <taxon>Metazoa</taxon>
        <taxon>Porifera</taxon>
        <taxon>Hexactinellida</taxon>
        <taxon>Hexasterophora</taxon>
        <taxon>Lyssacinosida</taxon>
        <taxon>Leucopsacidae</taxon>
        <taxon>Oopsacas</taxon>
    </lineage>
</organism>
<feature type="transmembrane region" description="Helical" evidence="8">
    <location>
        <begin position="88"/>
        <end position="108"/>
    </location>
</feature>
<gene>
    <name evidence="9" type="ORF">LOD99_14822</name>
</gene>
<keyword evidence="5 8" id="KW-1133">Transmembrane helix</keyword>
<evidence type="ECO:0000256" key="6">
    <source>
        <dbReference type="ARBA" id="ARBA00023136"/>
    </source>
</evidence>
<dbReference type="AlphaFoldDB" id="A0AAV7KDJ3"/>
<reference evidence="9 10" key="1">
    <citation type="journal article" date="2023" name="BMC Biol.">
        <title>The compact genome of the sponge Oopsacas minuta (Hexactinellida) is lacking key metazoan core genes.</title>
        <authorList>
            <person name="Santini S."/>
            <person name="Schenkelaars Q."/>
            <person name="Jourda C."/>
            <person name="Duchesne M."/>
            <person name="Belahbib H."/>
            <person name="Rocher C."/>
            <person name="Selva M."/>
            <person name="Riesgo A."/>
            <person name="Vervoort M."/>
            <person name="Leys S.P."/>
            <person name="Kodjabachian L."/>
            <person name="Le Bivic A."/>
            <person name="Borchiellini C."/>
            <person name="Claverie J.M."/>
            <person name="Renard E."/>
        </authorList>
    </citation>
    <scope>NUCLEOTIDE SEQUENCE [LARGE SCALE GENOMIC DNA]</scope>
    <source>
        <strain evidence="9">SPO-2</strain>
    </source>
</reference>
<dbReference type="GO" id="GO:0046964">
    <property type="term" value="F:3'-phosphoadenosine 5'-phosphosulfate transmembrane transporter activity"/>
    <property type="evidence" value="ECO:0007669"/>
    <property type="project" value="TreeGrafter"/>
</dbReference>
<evidence type="ECO:0000256" key="3">
    <source>
        <dbReference type="ARBA" id="ARBA00022448"/>
    </source>
</evidence>
<keyword evidence="3" id="KW-0813">Transport</keyword>
<feature type="transmembrane region" description="Helical" evidence="8">
    <location>
        <begin position="313"/>
        <end position="334"/>
    </location>
</feature>
<evidence type="ECO:0000256" key="7">
    <source>
        <dbReference type="ARBA" id="ARBA00039668"/>
    </source>
</evidence>
<dbReference type="InterPro" id="IPR013657">
    <property type="entry name" value="SCL35B1-4/HUT1"/>
</dbReference>
<keyword evidence="6 8" id="KW-0472">Membrane</keyword>
<dbReference type="PANTHER" id="PTHR10778">
    <property type="entry name" value="SOLUTE CARRIER FAMILY 35 MEMBER B"/>
    <property type="match status" value="1"/>
</dbReference>
<feature type="transmembrane region" description="Helical" evidence="8">
    <location>
        <begin position="244"/>
        <end position="263"/>
    </location>
</feature>